<gene>
    <name evidence="2" type="ORF">CNYM01_05682</name>
</gene>
<evidence type="ECO:0000313" key="2">
    <source>
        <dbReference type="EMBL" id="KXH63231.1"/>
    </source>
</evidence>
<dbReference type="Proteomes" id="UP000070054">
    <property type="component" value="Unassembled WGS sequence"/>
</dbReference>
<name>A0A135US65_9PEZI</name>
<sequence>MQQELATPPTSVTCCFLALLSYPVTVTVTVTQVSWLRCSKVAAVWQVVPDSQVKVPVQQKPDQKDQLKVKKSAAAVTGLGPSPTNPRPATHQGPSPREQEPERRNGVGYAGGVCCAVYLAAVLAYAQALAVARAGLGGRDLDDDDDDDVNDSVSPATLSVLAVLSLPRQAPHYLIVDCHYCHL</sequence>
<keyword evidence="3" id="KW-1185">Reference proteome</keyword>
<feature type="region of interest" description="Disordered" evidence="1">
    <location>
        <begin position="56"/>
        <end position="104"/>
    </location>
</feature>
<accession>A0A135US65</accession>
<organism evidence="2 3">
    <name type="scientific">Colletotrichum nymphaeae SA-01</name>
    <dbReference type="NCBI Taxonomy" id="1460502"/>
    <lineage>
        <taxon>Eukaryota</taxon>
        <taxon>Fungi</taxon>
        <taxon>Dikarya</taxon>
        <taxon>Ascomycota</taxon>
        <taxon>Pezizomycotina</taxon>
        <taxon>Sordariomycetes</taxon>
        <taxon>Hypocreomycetidae</taxon>
        <taxon>Glomerellales</taxon>
        <taxon>Glomerellaceae</taxon>
        <taxon>Colletotrichum</taxon>
        <taxon>Colletotrichum acutatum species complex</taxon>
    </lineage>
</organism>
<dbReference type="EMBL" id="JEMN01000217">
    <property type="protein sequence ID" value="KXH63231.1"/>
    <property type="molecule type" value="Genomic_DNA"/>
</dbReference>
<comment type="caution">
    <text evidence="2">The sequence shown here is derived from an EMBL/GenBank/DDBJ whole genome shotgun (WGS) entry which is preliminary data.</text>
</comment>
<evidence type="ECO:0000256" key="1">
    <source>
        <dbReference type="SAM" id="MobiDB-lite"/>
    </source>
</evidence>
<proteinExistence type="predicted"/>
<protein>
    <submittedName>
        <fullName evidence="2">Uncharacterized protein</fullName>
    </submittedName>
</protein>
<reference evidence="2 3" key="1">
    <citation type="submission" date="2014-02" db="EMBL/GenBank/DDBJ databases">
        <title>The genome sequence of Colletotrichum nymphaeae SA-01.</title>
        <authorList>
            <person name="Baroncelli R."/>
            <person name="Thon M.R."/>
        </authorList>
    </citation>
    <scope>NUCLEOTIDE SEQUENCE [LARGE SCALE GENOMIC DNA]</scope>
    <source>
        <strain evidence="2 3">SA-01</strain>
    </source>
</reference>
<evidence type="ECO:0000313" key="3">
    <source>
        <dbReference type="Proteomes" id="UP000070054"/>
    </source>
</evidence>
<dbReference type="AlphaFoldDB" id="A0A135US65"/>